<sequence>MNLRKLIDLVKYPIITDKATKLLELNQYTFAIDSKSNKTEVKSAIEYLFNVKVISINTSNPPTKQRRIGKFIGNKPHYKKAIITLASGNSINLFSDN</sequence>
<dbReference type="Gene3D" id="3.30.70.330">
    <property type="match status" value="1"/>
</dbReference>
<dbReference type="InterPro" id="IPR001014">
    <property type="entry name" value="Ribosomal_uL23_CS"/>
</dbReference>
<reference evidence="9" key="1">
    <citation type="journal article" date="2020" name="Genome Biol. Evol.">
        <title>Comparative plastid genomics of Cryptomonas species reveals fine-scale genomic responses to loss of photosynthesis.</title>
        <authorList>
            <person name="Tanifuji G."/>
            <person name="Kamikawa R."/>
            <person name="Moore C.E."/>
            <person name="Mills T."/>
            <person name="Onodera N.T."/>
            <person name="Kashiyama Y."/>
            <person name="Archibald J.M."/>
            <person name="Inagaki Y."/>
            <person name="Hashimoto T."/>
        </authorList>
    </citation>
    <scope>NUCLEOTIDE SEQUENCE</scope>
    <source>
        <strain evidence="9">CCAP979/52</strain>
    </source>
</reference>
<name>A0A679CAG7_9CRYP</name>
<keyword evidence="2" id="KW-0699">rRNA-binding</keyword>
<dbReference type="GO" id="GO:1990904">
    <property type="term" value="C:ribonucleoprotein complex"/>
    <property type="evidence" value="ECO:0007669"/>
    <property type="project" value="UniProtKB-KW"/>
</dbReference>
<evidence type="ECO:0000256" key="3">
    <source>
        <dbReference type="ARBA" id="ARBA00022884"/>
    </source>
</evidence>
<evidence type="ECO:0000256" key="1">
    <source>
        <dbReference type="ARBA" id="ARBA00006700"/>
    </source>
</evidence>
<keyword evidence="4 8" id="KW-0689">Ribosomal protein</keyword>
<dbReference type="InterPro" id="IPR013025">
    <property type="entry name" value="Ribosomal_uL23-like"/>
</dbReference>
<dbReference type="EMBL" id="LC484192">
    <property type="protein sequence ID" value="BBK20328.1"/>
    <property type="molecule type" value="Genomic_DNA"/>
</dbReference>
<dbReference type="AlphaFoldDB" id="A0A679CAG7"/>
<gene>
    <name evidence="9" type="primary">rpl23</name>
    <name evidence="9" type="ORF">CcuCCAP97952_p044</name>
</gene>
<dbReference type="NCBIfam" id="NF004368">
    <property type="entry name" value="PRK05738.3-4"/>
    <property type="match status" value="1"/>
</dbReference>
<evidence type="ECO:0000256" key="2">
    <source>
        <dbReference type="ARBA" id="ARBA00022730"/>
    </source>
</evidence>
<dbReference type="PANTHER" id="PTHR11620">
    <property type="entry name" value="60S RIBOSOMAL PROTEIN L23A"/>
    <property type="match status" value="1"/>
</dbReference>
<dbReference type="InterPro" id="IPR012678">
    <property type="entry name" value="Ribosomal_uL23/eL15/eS24_sf"/>
</dbReference>
<evidence type="ECO:0000256" key="5">
    <source>
        <dbReference type="ARBA" id="ARBA00023274"/>
    </source>
</evidence>
<organism evidence="9">
    <name type="scientific">Cryptomonas curvata</name>
    <dbReference type="NCBI Taxonomy" id="233186"/>
    <lineage>
        <taxon>Eukaryota</taxon>
        <taxon>Cryptophyceae</taxon>
        <taxon>Cryptomonadales</taxon>
        <taxon>Cryptomonadaceae</taxon>
        <taxon>Cryptomonas</taxon>
    </lineage>
</organism>
<proteinExistence type="inferred from homology"/>
<keyword evidence="3" id="KW-0694">RNA-binding</keyword>
<dbReference type="Pfam" id="PF00276">
    <property type="entry name" value="Ribosomal_L23"/>
    <property type="match status" value="1"/>
</dbReference>
<evidence type="ECO:0000256" key="6">
    <source>
        <dbReference type="ARBA" id="ARBA00035287"/>
    </source>
</evidence>
<comment type="similarity">
    <text evidence="1 8">Belongs to the universal ribosomal protein uL23 family.</text>
</comment>
<geneLocation type="plastid" evidence="9"/>
<dbReference type="SUPFAM" id="SSF54189">
    <property type="entry name" value="Ribosomal proteins S24e, L23 and L15e"/>
    <property type="match status" value="1"/>
</dbReference>
<dbReference type="InterPro" id="IPR012677">
    <property type="entry name" value="Nucleotide-bd_a/b_plait_sf"/>
</dbReference>
<dbReference type="GO" id="GO:0003735">
    <property type="term" value="F:structural constituent of ribosome"/>
    <property type="evidence" value="ECO:0007669"/>
    <property type="project" value="InterPro"/>
</dbReference>
<keyword evidence="5 8" id="KW-0687">Ribonucleoprotein</keyword>
<keyword evidence="9" id="KW-0934">Plastid</keyword>
<dbReference type="GO" id="GO:0019843">
    <property type="term" value="F:rRNA binding"/>
    <property type="evidence" value="ECO:0007669"/>
    <property type="project" value="UniProtKB-KW"/>
</dbReference>
<dbReference type="NCBIfam" id="NF004363">
    <property type="entry name" value="PRK05738.2-4"/>
    <property type="match status" value="1"/>
</dbReference>
<dbReference type="GO" id="GO:0006412">
    <property type="term" value="P:translation"/>
    <property type="evidence" value="ECO:0007669"/>
    <property type="project" value="InterPro"/>
</dbReference>
<dbReference type="HAMAP" id="MF_01369_B">
    <property type="entry name" value="Ribosomal_uL23_B"/>
    <property type="match status" value="1"/>
</dbReference>
<dbReference type="GO" id="GO:0005840">
    <property type="term" value="C:ribosome"/>
    <property type="evidence" value="ECO:0007669"/>
    <property type="project" value="UniProtKB-KW"/>
</dbReference>
<dbReference type="PROSITE" id="PS00050">
    <property type="entry name" value="RIBOSOMAL_L23"/>
    <property type="match status" value="1"/>
</dbReference>
<evidence type="ECO:0000256" key="4">
    <source>
        <dbReference type="ARBA" id="ARBA00022980"/>
    </source>
</evidence>
<dbReference type="FunFam" id="3.30.70.330:FF:000001">
    <property type="entry name" value="50S ribosomal protein L23"/>
    <property type="match status" value="1"/>
</dbReference>
<protein>
    <recommendedName>
        <fullName evidence="6">Large ribosomal subunit protein uL23c</fullName>
    </recommendedName>
    <alternativeName>
        <fullName evidence="7">50S ribosomal protein L23, chloroplastic</fullName>
    </alternativeName>
</protein>
<evidence type="ECO:0000256" key="7">
    <source>
        <dbReference type="ARBA" id="ARBA00035366"/>
    </source>
</evidence>
<evidence type="ECO:0000313" key="9">
    <source>
        <dbReference type="EMBL" id="BBK20328.1"/>
    </source>
</evidence>
<accession>A0A679CAG7</accession>
<evidence type="ECO:0000256" key="8">
    <source>
        <dbReference type="RuleBase" id="RU003934"/>
    </source>
</evidence>